<sequence length="138" mass="15465">MFNAYHGMIQSAELSSGETVLIHAGHTPIGQAAIAFALHIGSTVFTTVREIVHKVFLMKRFPSLKEKNIMSLESSFAISLMRATGGKGADVVMNCLRGTSGKSDFEREREFETEFETVKELKTKRVFETERLFEMEGK</sequence>
<keyword evidence="4" id="KW-1185">Reference proteome</keyword>
<keyword evidence="2" id="KW-0597">Phosphoprotein</keyword>
<dbReference type="InterPro" id="IPR050091">
    <property type="entry name" value="PKS_NRPS_Biosynth_Enz"/>
</dbReference>
<organism evidence="3 4">
    <name type="scientific">Timema podura</name>
    <name type="common">Walking stick</name>
    <dbReference type="NCBI Taxonomy" id="61482"/>
    <lineage>
        <taxon>Eukaryota</taxon>
        <taxon>Metazoa</taxon>
        <taxon>Ecdysozoa</taxon>
        <taxon>Arthropoda</taxon>
        <taxon>Hexapoda</taxon>
        <taxon>Insecta</taxon>
        <taxon>Pterygota</taxon>
        <taxon>Neoptera</taxon>
        <taxon>Polyneoptera</taxon>
        <taxon>Phasmatodea</taxon>
        <taxon>Timematodea</taxon>
        <taxon>Timematoidea</taxon>
        <taxon>Timematidae</taxon>
        <taxon>Timema</taxon>
    </lineage>
</organism>
<keyword evidence="1" id="KW-0596">Phosphopantetheine</keyword>
<comment type="caution">
    <text evidence="3">The sequence shown here is derived from an EMBL/GenBank/DDBJ whole genome shotgun (WGS) entry which is preliminary data.</text>
</comment>
<protein>
    <submittedName>
        <fullName evidence="3">Uncharacterized protein</fullName>
    </submittedName>
</protein>
<dbReference type="InterPro" id="IPR036291">
    <property type="entry name" value="NAD(P)-bd_dom_sf"/>
</dbReference>
<dbReference type="Proteomes" id="UP001153148">
    <property type="component" value="Unassembled WGS sequence"/>
</dbReference>
<gene>
    <name evidence="3" type="ORF">TPAB3V08_LOCUS5622</name>
</gene>
<dbReference type="SUPFAM" id="SSF51735">
    <property type="entry name" value="NAD(P)-binding Rossmann-fold domains"/>
    <property type="match status" value="1"/>
</dbReference>
<evidence type="ECO:0000313" key="3">
    <source>
        <dbReference type="EMBL" id="CAG2058653.1"/>
    </source>
</evidence>
<evidence type="ECO:0000256" key="2">
    <source>
        <dbReference type="ARBA" id="ARBA00022553"/>
    </source>
</evidence>
<reference evidence="3" key="1">
    <citation type="submission" date="2021-03" db="EMBL/GenBank/DDBJ databases">
        <authorList>
            <person name="Tran Van P."/>
        </authorList>
    </citation>
    <scope>NUCLEOTIDE SEQUENCE</scope>
</reference>
<feature type="non-terminal residue" evidence="3">
    <location>
        <position position="138"/>
    </location>
</feature>
<dbReference type="PANTHER" id="PTHR43775">
    <property type="entry name" value="FATTY ACID SYNTHASE"/>
    <property type="match status" value="1"/>
</dbReference>
<name>A0ABN7NYI7_TIMPD</name>
<dbReference type="PANTHER" id="PTHR43775:SF37">
    <property type="entry name" value="SI:DKEY-61P9.11"/>
    <property type="match status" value="1"/>
</dbReference>
<evidence type="ECO:0000256" key="1">
    <source>
        <dbReference type="ARBA" id="ARBA00022450"/>
    </source>
</evidence>
<dbReference type="EMBL" id="CAJPIN010007713">
    <property type="protein sequence ID" value="CAG2058653.1"/>
    <property type="molecule type" value="Genomic_DNA"/>
</dbReference>
<accession>A0ABN7NYI7</accession>
<evidence type="ECO:0000313" key="4">
    <source>
        <dbReference type="Proteomes" id="UP001153148"/>
    </source>
</evidence>
<dbReference type="Gene3D" id="3.90.180.10">
    <property type="entry name" value="Medium-chain alcohol dehydrogenases, catalytic domain"/>
    <property type="match status" value="1"/>
</dbReference>
<proteinExistence type="predicted"/>